<dbReference type="RefSeq" id="WP_311701430.1">
    <property type="nucleotide sequence ID" value="NZ_JAVREY010000151.1"/>
</dbReference>
<dbReference type="InterPro" id="IPR005119">
    <property type="entry name" value="LysR_subst-bd"/>
</dbReference>
<dbReference type="Proteomes" id="UP001183809">
    <property type="component" value="Unassembled WGS sequence"/>
</dbReference>
<dbReference type="Gene3D" id="1.10.10.10">
    <property type="entry name" value="Winged helix-like DNA-binding domain superfamily/Winged helix DNA-binding domain"/>
    <property type="match status" value="1"/>
</dbReference>
<dbReference type="PRINTS" id="PR00039">
    <property type="entry name" value="HTHLYSR"/>
</dbReference>
<name>A0ABU2U9T0_9ACTN</name>
<organism evidence="6 7">
    <name type="scientific">Streptomyces gibsoniae</name>
    <dbReference type="NCBI Taxonomy" id="3075529"/>
    <lineage>
        <taxon>Bacteria</taxon>
        <taxon>Bacillati</taxon>
        <taxon>Actinomycetota</taxon>
        <taxon>Actinomycetes</taxon>
        <taxon>Kitasatosporales</taxon>
        <taxon>Streptomycetaceae</taxon>
        <taxon>Streptomyces</taxon>
    </lineage>
</organism>
<comment type="similarity">
    <text evidence="1">Belongs to the LysR transcriptional regulatory family.</text>
</comment>
<dbReference type="Pfam" id="PF03466">
    <property type="entry name" value="LysR_substrate"/>
    <property type="match status" value="1"/>
</dbReference>
<dbReference type="InterPro" id="IPR000847">
    <property type="entry name" value="LysR_HTH_N"/>
</dbReference>
<dbReference type="SUPFAM" id="SSF46785">
    <property type="entry name" value="Winged helix' DNA-binding domain"/>
    <property type="match status" value="1"/>
</dbReference>
<evidence type="ECO:0000313" key="6">
    <source>
        <dbReference type="EMBL" id="MDT0470002.1"/>
    </source>
</evidence>
<gene>
    <name evidence="6" type="ORF">RM764_45030</name>
</gene>
<evidence type="ECO:0000256" key="4">
    <source>
        <dbReference type="ARBA" id="ARBA00023163"/>
    </source>
</evidence>
<keyword evidence="2" id="KW-0805">Transcription regulation</keyword>
<proteinExistence type="inferred from homology"/>
<dbReference type="PROSITE" id="PS50931">
    <property type="entry name" value="HTH_LYSR"/>
    <property type="match status" value="1"/>
</dbReference>
<reference evidence="7" key="1">
    <citation type="submission" date="2023-07" db="EMBL/GenBank/DDBJ databases">
        <title>30 novel species of actinomycetes from the DSMZ collection.</title>
        <authorList>
            <person name="Nouioui I."/>
        </authorList>
    </citation>
    <scope>NUCLEOTIDE SEQUENCE [LARGE SCALE GENOMIC DNA]</scope>
    <source>
        <strain evidence="7">DSM 41699</strain>
    </source>
</reference>
<accession>A0ABU2U9T0</accession>
<evidence type="ECO:0000259" key="5">
    <source>
        <dbReference type="PROSITE" id="PS50931"/>
    </source>
</evidence>
<keyword evidence="3" id="KW-0238">DNA-binding</keyword>
<sequence>MEIQDLRIFLTVAEELHFGHAAERLHLAQPPVSRGVRRLEEEFGARLFERTTRSVRLTAEGEALCGPAQDMLDAYRRARLVVKAAGQGEVGLVRVAFAGASTHSMVGRLARQVRQDHPGIQIELHSQNFAMPALSKVLRGEMEIGFSRWDGAIPGLAARVLAHEKLVVAVSASHRLAQRKTIRIEELAHEQFVSLPPYSGSVLIDRLRSLSHSAGFSADVVQVAPDTWTLLALVEAEVGCALTLTTVADNVSTPGVRFLRVTDHYAPIALRMAWREQGDTGAVATVLRLAERVLPTPTAG</sequence>
<keyword evidence="7" id="KW-1185">Reference proteome</keyword>
<dbReference type="Gene3D" id="3.40.190.10">
    <property type="entry name" value="Periplasmic binding protein-like II"/>
    <property type="match status" value="2"/>
</dbReference>
<feature type="domain" description="HTH lysR-type" evidence="5">
    <location>
        <begin position="1"/>
        <end position="58"/>
    </location>
</feature>
<dbReference type="Pfam" id="PF00126">
    <property type="entry name" value="HTH_1"/>
    <property type="match status" value="1"/>
</dbReference>
<evidence type="ECO:0000256" key="1">
    <source>
        <dbReference type="ARBA" id="ARBA00009437"/>
    </source>
</evidence>
<dbReference type="InterPro" id="IPR036390">
    <property type="entry name" value="WH_DNA-bd_sf"/>
</dbReference>
<evidence type="ECO:0000313" key="7">
    <source>
        <dbReference type="Proteomes" id="UP001183809"/>
    </source>
</evidence>
<dbReference type="SUPFAM" id="SSF53850">
    <property type="entry name" value="Periplasmic binding protein-like II"/>
    <property type="match status" value="1"/>
</dbReference>
<evidence type="ECO:0000256" key="2">
    <source>
        <dbReference type="ARBA" id="ARBA00023015"/>
    </source>
</evidence>
<dbReference type="PANTHER" id="PTHR30346:SF28">
    <property type="entry name" value="HTH-TYPE TRANSCRIPTIONAL REGULATOR CYNR"/>
    <property type="match status" value="1"/>
</dbReference>
<comment type="caution">
    <text evidence="6">The sequence shown here is derived from an EMBL/GenBank/DDBJ whole genome shotgun (WGS) entry which is preliminary data.</text>
</comment>
<dbReference type="InterPro" id="IPR036388">
    <property type="entry name" value="WH-like_DNA-bd_sf"/>
</dbReference>
<dbReference type="EMBL" id="JAVREY010000151">
    <property type="protein sequence ID" value="MDT0470002.1"/>
    <property type="molecule type" value="Genomic_DNA"/>
</dbReference>
<evidence type="ECO:0000256" key="3">
    <source>
        <dbReference type="ARBA" id="ARBA00023125"/>
    </source>
</evidence>
<dbReference type="CDD" id="cd08414">
    <property type="entry name" value="PBP2_LTTR_aromatics_like"/>
    <property type="match status" value="1"/>
</dbReference>
<protein>
    <submittedName>
        <fullName evidence="6">LysR family transcriptional regulator</fullName>
    </submittedName>
</protein>
<keyword evidence="4" id="KW-0804">Transcription</keyword>
<dbReference type="PANTHER" id="PTHR30346">
    <property type="entry name" value="TRANSCRIPTIONAL DUAL REGULATOR HCAR-RELATED"/>
    <property type="match status" value="1"/>
</dbReference>